<dbReference type="InterPro" id="IPR013324">
    <property type="entry name" value="RNA_pol_sigma_r3/r4-like"/>
</dbReference>
<evidence type="ECO:0000313" key="9">
    <source>
        <dbReference type="Proteomes" id="UP000477750"/>
    </source>
</evidence>
<evidence type="ECO:0000256" key="4">
    <source>
        <dbReference type="ARBA" id="ARBA00023082"/>
    </source>
</evidence>
<dbReference type="Pfam" id="PF08281">
    <property type="entry name" value="Sigma70_r4_2"/>
    <property type="match status" value="1"/>
</dbReference>
<dbReference type="InterPro" id="IPR013325">
    <property type="entry name" value="RNA_pol_sigma_r2"/>
</dbReference>
<feature type="domain" description="RNA polymerase sigma-70 region 2" evidence="6">
    <location>
        <begin position="21"/>
        <end position="84"/>
    </location>
</feature>
<gene>
    <name evidence="8" type="ORF">GFD30_13345</name>
</gene>
<evidence type="ECO:0000256" key="3">
    <source>
        <dbReference type="ARBA" id="ARBA00023015"/>
    </source>
</evidence>
<dbReference type="NCBIfam" id="TIGR02957">
    <property type="entry name" value="SigX4"/>
    <property type="match status" value="1"/>
</dbReference>
<dbReference type="InterPro" id="IPR032710">
    <property type="entry name" value="NTF2-like_dom_sf"/>
</dbReference>
<keyword evidence="3" id="KW-0805">Transcription regulation</keyword>
<dbReference type="NCBIfam" id="TIGR02937">
    <property type="entry name" value="sigma70-ECF"/>
    <property type="match status" value="1"/>
</dbReference>
<comment type="caution">
    <text evidence="8">The sequence shown here is derived from an EMBL/GenBank/DDBJ whole genome shotgun (WGS) entry which is preliminary data.</text>
</comment>
<sequence>MNEPDATAGQDTAVGRALAHFEELRPRLVGVAYGLLGSVAEAEDVVQDAWLRLQRSDIDAIEDLTGWLVTTTSRLALDVLRSARVRREAYVGPWLPEPVETAADPADSVGLADSLSWAMLVVLETLSPAERAAFVLHDVFGLTFDEVGAALGRSAAACRKLASRAREHVESRRPRFDVDPEEHRHLVEAFSRAVRSGDIAGLTAILDPEAVLTSDGGGVVRAARNPIHGADKVARFLTGVTAKYIEYEHRVTSVNGGPALLTVIGGEVGGITLLGIEHGRIVAVDMVRNPDKLNGIHEVHRPR</sequence>
<dbReference type="SUPFAM" id="SSF88659">
    <property type="entry name" value="Sigma3 and sigma4 domains of RNA polymerase sigma factors"/>
    <property type="match status" value="1"/>
</dbReference>
<proteinExistence type="inferred from homology"/>
<dbReference type="Proteomes" id="UP000477750">
    <property type="component" value="Unassembled WGS sequence"/>
</dbReference>
<keyword evidence="4" id="KW-0731">Sigma factor</keyword>
<dbReference type="AlphaFoldDB" id="A0A6L5GAF4"/>
<dbReference type="SUPFAM" id="SSF54427">
    <property type="entry name" value="NTF2-like"/>
    <property type="match status" value="1"/>
</dbReference>
<dbReference type="InterPro" id="IPR007627">
    <property type="entry name" value="RNA_pol_sigma70_r2"/>
</dbReference>
<dbReference type="Gene3D" id="3.10.450.50">
    <property type="match status" value="1"/>
</dbReference>
<dbReference type="GO" id="GO:0006352">
    <property type="term" value="P:DNA-templated transcription initiation"/>
    <property type="evidence" value="ECO:0007669"/>
    <property type="project" value="InterPro"/>
</dbReference>
<evidence type="ECO:0000259" key="7">
    <source>
        <dbReference type="Pfam" id="PF08281"/>
    </source>
</evidence>
<dbReference type="InterPro" id="IPR014303">
    <property type="entry name" value="RNA_pol_sigma-70_ECF"/>
</dbReference>
<feature type="domain" description="RNA polymerase sigma factor 70 region 4 type 2" evidence="7">
    <location>
        <begin position="119"/>
        <end position="168"/>
    </location>
</feature>
<dbReference type="GO" id="GO:0003677">
    <property type="term" value="F:DNA binding"/>
    <property type="evidence" value="ECO:0007669"/>
    <property type="project" value="InterPro"/>
</dbReference>
<organism evidence="8 9">
    <name type="scientific">Glycomyces albidus</name>
    <dbReference type="NCBI Taxonomy" id="2656774"/>
    <lineage>
        <taxon>Bacteria</taxon>
        <taxon>Bacillati</taxon>
        <taxon>Actinomycetota</taxon>
        <taxon>Actinomycetes</taxon>
        <taxon>Glycomycetales</taxon>
        <taxon>Glycomycetaceae</taxon>
        <taxon>Glycomyces</taxon>
    </lineage>
</organism>
<comment type="similarity">
    <text evidence="1">Belongs to the sigma-70 factor family. ECF subfamily.</text>
</comment>
<dbReference type="InterPro" id="IPR013249">
    <property type="entry name" value="RNA_pol_sigma70_r4_t2"/>
</dbReference>
<reference evidence="8 9" key="1">
    <citation type="submission" date="2019-10" db="EMBL/GenBank/DDBJ databases">
        <title>Glycomyces albidus sp. nov., a novel actinomycete isolated from rhizosphere soil of wheat (Triticum aestivum L.).</title>
        <authorList>
            <person name="Qian L."/>
        </authorList>
    </citation>
    <scope>NUCLEOTIDE SEQUENCE [LARGE SCALE GENOMIC DNA]</scope>
    <source>
        <strain evidence="8 9">NEAU-7082</strain>
    </source>
</reference>
<dbReference type="EMBL" id="WIAO01000015">
    <property type="protein sequence ID" value="MQM26550.1"/>
    <property type="molecule type" value="Genomic_DNA"/>
</dbReference>
<dbReference type="InterPro" id="IPR014284">
    <property type="entry name" value="RNA_pol_sigma-70_dom"/>
</dbReference>
<dbReference type="Gene3D" id="1.10.1740.10">
    <property type="match status" value="1"/>
</dbReference>
<dbReference type="PANTHER" id="PTHR30173">
    <property type="entry name" value="SIGMA 19 FACTOR"/>
    <property type="match status" value="1"/>
</dbReference>
<keyword evidence="9" id="KW-1185">Reference proteome</keyword>
<dbReference type="InterPro" id="IPR052704">
    <property type="entry name" value="ECF_Sigma-70_Domain"/>
</dbReference>
<dbReference type="PANTHER" id="PTHR30173:SF43">
    <property type="entry name" value="ECF RNA POLYMERASE SIGMA FACTOR SIGI-RELATED"/>
    <property type="match status" value="1"/>
</dbReference>
<dbReference type="NCBIfam" id="NF007214">
    <property type="entry name" value="PRK09636.1"/>
    <property type="match status" value="1"/>
</dbReference>
<evidence type="ECO:0000313" key="8">
    <source>
        <dbReference type="EMBL" id="MQM26550.1"/>
    </source>
</evidence>
<keyword evidence="5" id="KW-0804">Transcription</keyword>
<dbReference type="GO" id="GO:0016987">
    <property type="term" value="F:sigma factor activity"/>
    <property type="evidence" value="ECO:0007669"/>
    <property type="project" value="UniProtKB-KW"/>
</dbReference>
<evidence type="ECO:0000256" key="1">
    <source>
        <dbReference type="ARBA" id="ARBA00010641"/>
    </source>
</evidence>
<comment type="subunit">
    <text evidence="2">Interacts transiently with the RNA polymerase catalytic core formed by RpoA, RpoB, RpoC and RpoZ (2 alpha, 1 beta, 1 beta' and 1 omega subunit) to form the RNA polymerase holoenzyme that can initiate transcription.</text>
</comment>
<evidence type="ECO:0000256" key="2">
    <source>
        <dbReference type="ARBA" id="ARBA00011344"/>
    </source>
</evidence>
<evidence type="ECO:0000259" key="6">
    <source>
        <dbReference type="Pfam" id="PF04542"/>
    </source>
</evidence>
<accession>A0A6L5GAF4</accession>
<name>A0A6L5GAF4_9ACTN</name>
<dbReference type="Pfam" id="PF04542">
    <property type="entry name" value="Sigma70_r2"/>
    <property type="match status" value="1"/>
</dbReference>
<protein>
    <submittedName>
        <fullName evidence="8">RNA polymerase sigma-70 factor</fullName>
    </submittedName>
</protein>
<dbReference type="SUPFAM" id="SSF88946">
    <property type="entry name" value="Sigma2 domain of RNA polymerase sigma factors"/>
    <property type="match status" value="1"/>
</dbReference>
<dbReference type="InterPro" id="IPR036388">
    <property type="entry name" value="WH-like_DNA-bd_sf"/>
</dbReference>
<dbReference type="Gene3D" id="1.10.10.10">
    <property type="entry name" value="Winged helix-like DNA-binding domain superfamily/Winged helix DNA-binding domain"/>
    <property type="match status" value="1"/>
</dbReference>
<evidence type="ECO:0000256" key="5">
    <source>
        <dbReference type="ARBA" id="ARBA00023163"/>
    </source>
</evidence>